<dbReference type="AlphaFoldDB" id="A0A5M3MZ43"/>
<dbReference type="Pfam" id="PF23562">
    <property type="entry name" value="AMP-binding_C_3"/>
    <property type="match status" value="1"/>
</dbReference>
<reference evidence="6" key="1">
    <citation type="journal article" date="2012" name="Science">
        <title>The Paleozoic origin of enzymatic lignin decomposition reconstructed from 31 fungal genomes.</title>
        <authorList>
            <person name="Floudas D."/>
            <person name="Binder M."/>
            <person name="Riley R."/>
            <person name="Barry K."/>
            <person name="Blanchette R.A."/>
            <person name="Henrissat B."/>
            <person name="Martinez A.T."/>
            <person name="Otillar R."/>
            <person name="Spatafora J.W."/>
            <person name="Yadav J.S."/>
            <person name="Aerts A."/>
            <person name="Benoit I."/>
            <person name="Boyd A."/>
            <person name="Carlson A."/>
            <person name="Copeland A."/>
            <person name="Coutinho P.M."/>
            <person name="de Vries R.P."/>
            <person name="Ferreira P."/>
            <person name="Findley K."/>
            <person name="Foster B."/>
            <person name="Gaskell J."/>
            <person name="Glotzer D."/>
            <person name="Gorecki P."/>
            <person name="Heitman J."/>
            <person name="Hesse C."/>
            <person name="Hori C."/>
            <person name="Igarashi K."/>
            <person name="Jurgens J.A."/>
            <person name="Kallen N."/>
            <person name="Kersten P."/>
            <person name="Kohler A."/>
            <person name="Kuees U."/>
            <person name="Kumar T.K.A."/>
            <person name="Kuo A."/>
            <person name="LaButti K."/>
            <person name="Larrondo L.F."/>
            <person name="Lindquist E."/>
            <person name="Ling A."/>
            <person name="Lombard V."/>
            <person name="Lucas S."/>
            <person name="Lundell T."/>
            <person name="Martin R."/>
            <person name="McLaughlin D.J."/>
            <person name="Morgenstern I."/>
            <person name="Morin E."/>
            <person name="Murat C."/>
            <person name="Nagy L.G."/>
            <person name="Nolan M."/>
            <person name="Ohm R.A."/>
            <person name="Patyshakuliyeva A."/>
            <person name="Rokas A."/>
            <person name="Ruiz-Duenas F.J."/>
            <person name="Sabat G."/>
            <person name="Salamov A."/>
            <person name="Samejima M."/>
            <person name="Schmutz J."/>
            <person name="Slot J.C."/>
            <person name="St John F."/>
            <person name="Stenlid J."/>
            <person name="Sun H."/>
            <person name="Sun S."/>
            <person name="Syed K."/>
            <person name="Tsang A."/>
            <person name="Wiebenga A."/>
            <person name="Young D."/>
            <person name="Pisabarro A."/>
            <person name="Eastwood D.C."/>
            <person name="Martin F."/>
            <person name="Cullen D."/>
            <person name="Grigoriev I.V."/>
            <person name="Hibbett D.S."/>
        </authorList>
    </citation>
    <scope>NUCLEOTIDE SEQUENCE [LARGE SCALE GENOMIC DNA]</scope>
    <source>
        <strain evidence="6">RWD-64-598 SS2</strain>
    </source>
</reference>
<dbReference type="Proteomes" id="UP000053558">
    <property type="component" value="Unassembled WGS sequence"/>
</dbReference>
<dbReference type="Pfam" id="PF00501">
    <property type="entry name" value="AMP-binding"/>
    <property type="match status" value="1"/>
</dbReference>
<dbReference type="InterPro" id="IPR000873">
    <property type="entry name" value="AMP-dep_synth/lig_dom"/>
</dbReference>
<dbReference type="RefSeq" id="XP_007766135.1">
    <property type="nucleotide sequence ID" value="XM_007767945.1"/>
</dbReference>
<dbReference type="EMBL" id="JH711575">
    <property type="protein sequence ID" value="EIW84433.1"/>
    <property type="molecule type" value="Genomic_DNA"/>
</dbReference>
<keyword evidence="2" id="KW-0597">Phosphoprotein</keyword>
<dbReference type="Gene3D" id="3.40.50.12780">
    <property type="entry name" value="N-terminal domain of ligase-like"/>
    <property type="match status" value="1"/>
</dbReference>
<organism evidence="5 6">
    <name type="scientific">Coniophora puteana (strain RWD-64-598)</name>
    <name type="common">Brown rot fungus</name>
    <dbReference type="NCBI Taxonomy" id="741705"/>
    <lineage>
        <taxon>Eukaryota</taxon>
        <taxon>Fungi</taxon>
        <taxon>Dikarya</taxon>
        <taxon>Basidiomycota</taxon>
        <taxon>Agaricomycotina</taxon>
        <taxon>Agaricomycetes</taxon>
        <taxon>Agaricomycetidae</taxon>
        <taxon>Boletales</taxon>
        <taxon>Coniophorineae</taxon>
        <taxon>Coniophoraceae</taxon>
        <taxon>Coniophora</taxon>
    </lineage>
</organism>
<dbReference type="SUPFAM" id="SSF56801">
    <property type="entry name" value="Acetyl-CoA synthetase-like"/>
    <property type="match status" value="1"/>
</dbReference>
<dbReference type="InterPro" id="IPR051414">
    <property type="entry name" value="Adenylate-forming_Reductase"/>
</dbReference>
<evidence type="ECO:0000313" key="5">
    <source>
        <dbReference type="EMBL" id="EIW84433.1"/>
    </source>
</evidence>
<keyword evidence="6" id="KW-1185">Reference proteome</keyword>
<dbReference type="PANTHER" id="PTHR43439">
    <property type="entry name" value="PHENYLACETATE-COENZYME A LIGASE"/>
    <property type="match status" value="1"/>
</dbReference>
<evidence type="ECO:0000259" key="3">
    <source>
        <dbReference type="Pfam" id="PF00501"/>
    </source>
</evidence>
<dbReference type="InterPro" id="IPR036291">
    <property type="entry name" value="NAD(P)-bd_dom_sf"/>
</dbReference>
<comment type="caution">
    <text evidence="5">The sequence shown here is derived from an EMBL/GenBank/DDBJ whole genome shotgun (WGS) entry which is preliminary data.</text>
</comment>
<protein>
    <submittedName>
        <fullName evidence="5">Acetyl-CoA synthetase-like protein</fullName>
    </submittedName>
</protein>
<dbReference type="GeneID" id="19204938"/>
<keyword evidence="1" id="KW-0596">Phosphopantetheine</keyword>
<gene>
    <name evidence="5" type="ORF">CONPUDRAFT_163570</name>
</gene>
<dbReference type="KEGG" id="cput:CONPUDRAFT_163570"/>
<evidence type="ECO:0000256" key="2">
    <source>
        <dbReference type="ARBA" id="ARBA00022553"/>
    </source>
</evidence>
<dbReference type="Pfam" id="PF07993">
    <property type="entry name" value="NAD_binding_4"/>
    <property type="match status" value="1"/>
</dbReference>
<accession>A0A5M3MZ43</accession>
<dbReference type="SUPFAM" id="SSF51735">
    <property type="entry name" value="NAD(P)-binding Rossmann-fold domains"/>
    <property type="match status" value="1"/>
</dbReference>
<name>A0A5M3MZ43_CONPW</name>
<dbReference type="OrthoDB" id="429813at2759"/>
<dbReference type="InterPro" id="IPR013120">
    <property type="entry name" value="FAR_NAD-bd"/>
</dbReference>
<dbReference type="InterPro" id="IPR042099">
    <property type="entry name" value="ANL_N_sf"/>
</dbReference>
<dbReference type="PANTHER" id="PTHR43439:SF2">
    <property type="entry name" value="ENZYME, PUTATIVE (JCVI)-RELATED"/>
    <property type="match status" value="1"/>
</dbReference>
<feature type="domain" description="Thioester reductase (TE)" evidence="4">
    <location>
        <begin position="711"/>
        <end position="950"/>
    </location>
</feature>
<sequence length="1082" mass="118183">MVMPKIHPSLPQTQALNSDTFSLPPLDSSLNFAEVMEWTATHSPTHPLFKYPLVDGGVRTICWAEAYKAVLAGCKILRQRIKASGEASRPVVGILSISDVIPYSMNLLSCFRLNFVPFPISARNSSVALAHLIEHACITHILLGRDSSMHDLLQSALSVLREKHPESTAPEVLPMLQFDEVYSPSTETVQLPEVAPFVSAGPDAKAIIIHSSGSTAFPKPIAWPNRCFDKFQYTSFFGGHDLTGLVLSLHTVPMYHMMGIYPLYCAAACGLVVSAFQPTHPVILPTSDNLYTAAKSTQSDIIFCVPSILEQWATNPEYVQWLASRSGAQFGGGPLNKEVGDYLTSQGVNLFLVYGLTETGAVATVFPEPAGYDWDYFTLSKSATVELIPYGDKTYEPVIVPSEFSVPCVFNTTVNGVPAYATSDLLSPHPTKAGLWKVFGRTDDQIMHSTGEKTNPGPLESILNQDENIMSSVMFGRGKFQAGVIIDPVPKAQFDPTNEAKLAEFRNLIWPTVEAMNAYAPQHSRLFKEMIIVANPLKPFTYTSKNTPRRGAIINLYSDEIEEAYAAVDKTTQSSIPPPSEWNSTQTLKFVGLVVRSVLGKDVPDNVDIFQFGCDSLQATWIRNSILRALRDSSSVDTRSIKENVVYTNTSISSLSNFFVKFADGNTSDDSFSIPERMALMQSLVSKYLTKHLPVHQPRSPPQGSGVVFLVTGTTGHFGSHILASLIEDATVARIYALNRPSSAGQAIGARQAQAFSSWGLDVTLLKADKVVLLEGDALHDSFGLDELVYNEMTESVTHIIHNAWTVNFNLGVNSFEDNIRSLRRLVDFSLGSPLDTPPKLAFVSSIGVLQNAQGTVAVPEAPVSAEIAVGSGYAESKWVAEEILRRVEAYSPTFNALVVRVGQLCGGTITGSWSTTEWFPALVQSVKATKCIPTDNKPVSWIPTDLAASILVKLTSSSFKPKGSIVHLIHPDPVAFSILADAIASALDVPTVAYNHWLSRLQILNDDKGNGASAENIRALRLLTFFQEMSSDRPTGEAMGAVRLDCTQLKESSALQSVQYEPLGAVNAQRWLEYWRSVDFL</sequence>
<feature type="domain" description="AMP-dependent synthetase/ligase" evidence="3">
    <location>
        <begin position="37"/>
        <end position="368"/>
    </location>
</feature>
<evidence type="ECO:0000256" key="1">
    <source>
        <dbReference type="ARBA" id="ARBA00022450"/>
    </source>
</evidence>
<evidence type="ECO:0000313" key="6">
    <source>
        <dbReference type="Proteomes" id="UP000053558"/>
    </source>
</evidence>
<evidence type="ECO:0000259" key="4">
    <source>
        <dbReference type="Pfam" id="PF07993"/>
    </source>
</evidence>
<proteinExistence type="predicted"/>
<dbReference type="Gene3D" id="3.40.50.720">
    <property type="entry name" value="NAD(P)-binding Rossmann-like Domain"/>
    <property type="match status" value="1"/>
</dbReference>
<dbReference type="OMA" id="PSEWDDA"/>